<evidence type="ECO:0000259" key="2">
    <source>
        <dbReference type="SMART" id="SM00903"/>
    </source>
</evidence>
<dbReference type="SUPFAM" id="SSF50475">
    <property type="entry name" value="FMN-binding split barrel"/>
    <property type="match status" value="1"/>
</dbReference>
<dbReference type="Proteomes" id="UP000287547">
    <property type="component" value="Unassembled WGS sequence"/>
</dbReference>
<comment type="caution">
    <text evidence="3">The sequence shown here is derived from an EMBL/GenBank/DDBJ whole genome shotgun (WGS) entry which is preliminary data.</text>
</comment>
<keyword evidence="1" id="KW-0560">Oxidoreductase</keyword>
<dbReference type="InterPro" id="IPR050268">
    <property type="entry name" value="NADH-dep_flavin_reductase"/>
</dbReference>
<dbReference type="GO" id="GO:0010181">
    <property type="term" value="F:FMN binding"/>
    <property type="evidence" value="ECO:0007669"/>
    <property type="project" value="InterPro"/>
</dbReference>
<organism evidence="3 4">
    <name type="scientific">Kibdelosporangium aridum</name>
    <dbReference type="NCBI Taxonomy" id="2030"/>
    <lineage>
        <taxon>Bacteria</taxon>
        <taxon>Bacillati</taxon>
        <taxon>Actinomycetota</taxon>
        <taxon>Actinomycetes</taxon>
        <taxon>Pseudonocardiales</taxon>
        <taxon>Pseudonocardiaceae</taxon>
        <taxon>Kibdelosporangium</taxon>
    </lineage>
</organism>
<accession>A0A428ZTX0</accession>
<feature type="domain" description="Flavin reductase like" evidence="2">
    <location>
        <begin position="12"/>
        <end position="153"/>
    </location>
</feature>
<dbReference type="InterPro" id="IPR012349">
    <property type="entry name" value="Split_barrel_FMN-bd"/>
</dbReference>
<dbReference type="GO" id="GO:0042602">
    <property type="term" value="F:riboflavin reductase (NADPH) activity"/>
    <property type="evidence" value="ECO:0007669"/>
    <property type="project" value="TreeGrafter"/>
</dbReference>
<dbReference type="InterPro" id="IPR002563">
    <property type="entry name" value="Flavin_Rdtase-like_dom"/>
</dbReference>
<dbReference type="RefSeq" id="WP_037256397.1">
    <property type="nucleotide sequence ID" value="NZ_QHKI01000001.1"/>
</dbReference>
<dbReference type="Pfam" id="PF01613">
    <property type="entry name" value="Flavin_Reduct"/>
    <property type="match status" value="1"/>
</dbReference>
<dbReference type="EMBL" id="QHKI01000001">
    <property type="protein sequence ID" value="RSM91461.1"/>
    <property type="molecule type" value="Genomic_DNA"/>
</dbReference>
<dbReference type="PANTHER" id="PTHR30466">
    <property type="entry name" value="FLAVIN REDUCTASE"/>
    <property type="match status" value="1"/>
</dbReference>
<gene>
    <name evidence="3" type="ORF">DMH04_00155</name>
</gene>
<evidence type="ECO:0000313" key="4">
    <source>
        <dbReference type="Proteomes" id="UP000287547"/>
    </source>
</evidence>
<name>A0A428ZTX0_KIBAR</name>
<evidence type="ECO:0000256" key="1">
    <source>
        <dbReference type="ARBA" id="ARBA00023002"/>
    </source>
</evidence>
<protein>
    <submittedName>
        <fullName evidence="3">Flavin reductase family protein</fullName>
    </submittedName>
</protein>
<proteinExistence type="predicted"/>
<dbReference type="AlphaFoldDB" id="A0A428ZTX0"/>
<dbReference type="OrthoDB" id="3176898at2"/>
<dbReference type="PANTHER" id="PTHR30466:SF15">
    <property type="entry name" value="POSSIBLE OXIDOREDUCTASE"/>
    <property type="match status" value="1"/>
</dbReference>
<dbReference type="SMART" id="SM00903">
    <property type="entry name" value="Flavin_Reduct"/>
    <property type="match status" value="1"/>
</dbReference>
<sequence length="163" mass="17613">MSSAPSDFNELLGELDYPMLVVTAAGNGRQAGCLVGFASQCSIEPPRFMVWLSKKNYTYVVARETDVLGVHVLSTQNTELATLFGTLTGFTADKFSQCRWRTGPEGVPVLSDCPQWFVGEVLQRFDTGDHEGLLLQPAVVAKSPGAGQTGFQRVKSLKPGNEA</sequence>
<reference evidence="3 4" key="1">
    <citation type="submission" date="2018-05" db="EMBL/GenBank/DDBJ databases">
        <title>Evolution of GPA BGCs.</title>
        <authorList>
            <person name="Waglechner N."/>
            <person name="Wright G.D."/>
        </authorList>
    </citation>
    <scope>NUCLEOTIDE SEQUENCE [LARGE SCALE GENOMIC DNA]</scope>
    <source>
        <strain evidence="3 4">A82846</strain>
    </source>
</reference>
<evidence type="ECO:0000313" key="3">
    <source>
        <dbReference type="EMBL" id="RSM91461.1"/>
    </source>
</evidence>
<dbReference type="Gene3D" id="2.30.110.10">
    <property type="entry name" value="Electron Transport, Fmn-binding Protein, Chain A"/>
    <property type="match status" value="1"/>
</dbReference>